<dbReference type="Proteomes" id="UP000032874">
    <property type="component" value="Unassembled WGS sequence"/>
</dbReference>
<keyword evidence="2 3" id="KW-0732">Signal</keyword>
<gene>
    <name evidence="5" type="ORF">KP22_05480</name>
</gene>
<comment type="caution">
    <text evidence="5">The sequence shown here is derived from an EMBL/GenBank/DDBJ whole genome shotgun (WGS) entry which is preliminary data.</text>
</comment>
<dbReference type="CDD" id="cd01004">
    <property type="entry name" value="PBP2_MidA_like"/>
    <property type="match status" value="1"/>
</dbReference>
<evidence type="ECO:0000259" key="4">
    <source>
        <dbReference type="SMART" id="SM00062"/>
    </source>
</evidence>
<dbReference type="STRING" id="55207.KP22_05480"/>
<reference evidence="5 6" key="1">
    <citation type="submission" date="2014-08" db="EMBL/GenBank/DDBJ databases">
        <title>Genome sequences of NCPPB Pectobacterium isolates.</title>
        <authorList>
            <person name="Glover R.H."/>
            <person name="Sapp M."/>
            <person name="Elphinstone J."/>
        </authorList>
    </citation>
    <scope>NUCLEOTIDE SEQUENCE [LARGE SCALE GENOMIC DNA]</scope>
    <source>
        <strain evidence="5 6">NCPPB 2795</strain>
    </source>
</reference>
<feature type="signal peptide" evidence="3">
    <location>
        <begin position="1"/>
        <end position="44"/>
    </location>
</feature>
<sequence>MQKQIAYTIAHLTATPRVFPSRLTKLLMGSLLLGTLSVTTGAQAAIDLKANQQPIHAPKNVDAIAQVPADFKFVTPGKFTVAIAALGSSPPLAFLADDNKTVVGSEPDIARLVADSLGLELNIVPTSWEDWPLGVASGKYDAAIINITVTKERKEKFDFATYRIDSLGFYVKSTSKIQSIKEAKDIAGLKIIVGSGTNQEAVLLAWDKQNRANGLPAFQPIYVTDDAAANLSLQSGRSDAYFGPNVIGAYKAELTGKVKHVGTVNGGYPNVAHIAVTTRKGSGLVQPINTALNGVIKSGEYDKVLNRWGESIERIDRSEINPPGLGN</sequence>
<dbReference type="EMBL" id="JQHM01000001">
    <property type="protein sequence ID" value="KFX07543.1"/>
    <property type="molecule type" value="Genomic_DNA"/>
</dbReference>
<protein>
    <submittedName>
        <fullName evidence="5">ABC transporter substrate-binding protein</fullName>
    </submittedName>
</protein>
<dbReference type="RefSeq" id="WP_039322888.1">
    <property type="nucleotide sequence ID" value="NZ_JQHM01000001.1"/>
</dbReference>
<dbReference type="InterPro" id="IPR001638">
    <property type="entry name" value="Solute-binding_3/MltF_N"/>
</dbReference>
<dbReference type="Gene3D" id="3.40.190.10">
    <property type="entry name" value="Periplasmic binding protein-like II"/>
    <property type="match status" value="2"/>
</dbReference>
<dbReference type="eggNOG" id="COG0834">
    <property type="taxonomic scope" value="Bacteria"/>
</dbReference>
<proteinExistence type="inferred from homology"/>
<dbReference type="SUPFAM" id="SSF53850">
    <property type="entry name" value="Periplasmic binding protein-like II"/>
    <property type="match status" value="1"/>
</dbReference>
<dbReference type="Pfam" id="PF00497">
    <property type="entry name" value="SBP_bac_3"/>
    <property type="match status" value="1"/>
</dbReference>
<name>A0A093UH41_9GAMM</name>
<dbReference type="SMART" id="SM00062">
    <property type="entry name" value="PBPb"/>
    <property type="match status" value="1"/>
</dbReference>
<dbReference type="AlphaFoldDB" id="A0A093UH41"/>
<comment type="similarity">
    <text evidence="1">Belongs to the bacterial solute-binding protein 3 family.</text>
</comment>
<feature type="domain" description="Solute-binding protein family 3/N-terminal" evidence="4">
    <location>
        <begin position="80"/>
        <end position="312"/>
    </location>
</feature>
<evidence type="ECO:0000313" key="6">
    <source>
        <dbReference type="Proteomes" id="UP000032874"/>
    </source>
</evidence>
<dbReference type="PANTHER" id="PTHR35936">
    <property type="entry name" value="MEMBRANE-BOUND LYTIC MUREIN TRANSGLYCOSYLASE F"/>
    <property type="match status" value="1"/>
</dbReference>
<evidence type="ECO:0000313" key="5">
    <source>
        <dbReference type="EMBL" id="KFX07543.1"/>
    </source>
</evidence>
<feature type="chain" id="PRO_5001887751" evidence="3">
    <location>
        <begin position="45"/>
        <end position="327"/>
    </location>
</feature>
<accession>A0A093UH41</accession>
<organism evidence="5 6">
    <name type="scientific">Pectobacterium betavasculorum</name>
    <dbReference type="NCBI Taxonomy" id="55207"/>
    <lineage>
        <taxon>Bacteria</taxon>
        <taxon>Pseudomonadati</taxon>
        <taxon>Pseudomonadota</taxon>
        <taxon>Gammaproteobacteria</taxon>
        <taxon>Enterobacterales</taxon>
        <taxon>Pectobacteriaceae</taxon>
        <taxon>Pectobacterium</taxon>
    </lineage>
</organism>
<dbReference type="PANTHER" id="PTHR35936:SF19">
    <property type="entry name" value="AMINO-ACID-BINDING PROTEIN YXEM-RELATED"/>
    <property type="match status" value="1"/>
</dbReference>
<evidence type="ECO:0000256" key="3">
    <source>
        <dbReference type="SAM" id="SignalP"/>
    </source>
</evidence>
<evidence type="ECO:0000256" key="2">
    <source>
        <dbReference type="ARBA" id="ARBA00022729"/>
    </source>
</evidence>
<evidence type="ECO:0000256" key="1">
    <source>
        <dbReference type="ARBA" id="ARBA00010333"/>
    </source>
</evidence>